<dbReference type="OrthoDB" id="5380073at2"/>
<proteinExistence type="predicted"/>
<organism evidence="1 2">
    <name type="scientific">Mesobaculum littorinae</name>
    <dbReference type="NCBI Taxonomy" id="2486419"/>
    <lineage>
        <taxon>Bacteria</taxon>
        <taxon>Pseudomonadati</taxon>
        <taxon>Pseudomonadota</taxon>
        <taxon>Alphaproteobacteria</taxon>
        <taxon>Rhodobacterales</taxon>
        <taxon>Roseobacteraceae</taxon>
        <taxon>Mesobaculum</taxon>
    </lineage>
</organism>
<dbReference type="SUPFAM" id="SSF56300">
    <property type="entry name" value="Metallo-dependent phosphatases"/>
    <property type="match status" value="1"/>
</dbReference>
<dbReference type="Proteomes" id="UP000285908">
    <property type="component" value="Unassembled WGS sequence"/>
</dbReference>
<dbReference type="AlphaFoldDB" id="A0A438AI70"/>
<dbReference type="EMBL" id="RQXX01000002">
    <property type="protein sequence ID" value="RVV98382.1"/>
    <property type="molecule type" value="Genomic_DNA"/>
</dbReference>
<comment type="caution">
    <text evidence="1">The sequence shown here is derived from an EMBL/GenBank/DDBJ whole genome shotgun (WGS) entry which is preliminary data.</text>
</comment>
<accession>A0A438AI70</accession>
<name>A0A438AI70_9RHOB</name>
<keyword evidence="2" id="KW-1185">Reference proteome</keyword>
<sequence>MTHWYTADLHFGHENIIPFSGRPFRHAGHMDAVLIENLWEKVGPDDDLWIIGDFAFGPKAKDQDWLSMIFGQLPGARRHLVVGNHDGPLTQGLPWDSVDWMCEVEDPAASLPITLCHYPMMTWHHARKGALHLFGHVHHGWCGSANSVNVGVDVWDFFPVTAQEAVQRARKMPEHKHWGDVEPRVR</sequence>
<protein>
    <submittedName>
        <fullName evidence="1">Metallophosphoesterase</fullName>
    </submittedName>
</protein>
<evidence type="ECO:0000313" key="2">
    <source>
        <dbReference type="Proteomes" id="UP000285908"/>
    </source>
</evidence>
<gene>
    <name evidence="1" type="ORF">EKE94_05515</name>
</gene>
<evidence type="ECO:0000313" key="1">
    <source>
        <dbReference type="EMBL" id="RVV98382.1"/>
    </source>
</evidence>
<dbReference type="RefSeq" id="WP_127905615.1">
    <property type="nucleotide sequence ID" value="NZ_RQXX01000002.1"/>
</dbReference>
<reference evidence="1 2" key="1">
    <citation type="submission" date="2018-11" db="EMBL/GenBank/DDBJ databases">
        <title>Mesobaculum littorinae gen. nov., sp. nov., isolated from Littorina scabra that represents a novel genus of the order Rhodobacteraceae.</title>
        <authorList>
            <person name="Li F."/>
        </authorList>
    </citation>
    <scope>NUCLEOTIDE SEQUENCE [LARGE SCALE GENOMIC DNA]</scope>
    <source>
        <strain evidence="1 2">M0103</strain>
    </source>
</reference>
<dbReference type="InterPro" id="IPR029052">
    <property type="entry name" value="Metallo-depent_PP-like"/>
</dbReference>
<dbReference type="Gene3D" id="3.60.21.10">
    <property type="match status" value="1"/>
</dbReference>